<feature type="transmembrane region" description="Helical" evidence="8">
    <location>
        <begin position="254"/>
        <end position="272"/>
    </location>
</feature>
<dbReference type="EMBL" id="PTJO01000001">
    <property type="protein sequence ID" value="RNE50020.1"/>
    <property type="molecule type" value="Genomic_DNA"/>
</dbReference>
<comment type="caution">
    <text evidence="10">The sequence shown here is derived from an EMBL/GenBank/DDBJ whole genome shotgun (WGS) entry which is preliminary data.</text>
</comment>
<dbReference type="SUPFAM" id="SSF103473">
    <property type="entry name" value="MFS general substrate transporter"/>
    <property type="match status" value="1"/>
</dbReference>
<feature type="transmembrane region" description="Helical" evidence="8">
    <location>
        <begin position="84"/>
        <end position="103"/>
    </location>
</feature>
<proteinExistence type="inferred from homology"/>
<feature type="transmembrane region" description="Helical" evidence="8">
    <location>
        <begin position="172"/>
        <end position="192"/>
    </location>
</feature>
<gene>
    <name evidence="10" type="ORF">C5L39_01220</name>
</gene>
<name>A0A3M8KA29_9CORY</name>
<dbReference type="Proteomes" id="UP000266975">
    <property type="component" value="Unassembled WGS sequence"/>
</dbReference>
<feature type="domain" description="Major facilitator superfamily (MFS) profile" evidence="9">
    <location>
        <begin position="17"/>
        <end position="395"/>
    </location>
</feature>
<evidence type="ECO:0000256" key="2">
    <source>
        <dbReference type="ARBA" id="ARBA00008335"/>
    </source>
</evidence>
<keyword evidence="4" id="KW-1003">Cell membrane</keyword>
<dbReference type="GO" id="GO:0005886">
    <property type="term" value="C:plasma membrane"/>
    <property type="evidence" value="ECO:0007669"/>
    <property type="project" value="UniProtKB-SubCell"/>
</dbReference>
<feature type="transmembrane region" description="Helical" evidence="8">
    <location>
        <begin position="372"/>
        <end position="391"/>
    </location>
</feature>
<organism evidence="10 11">
    <name type="scientific">Corynebacterium alimapuense</name>
    <dbReference type="NCBI Taxonomy" id="1576874"/>
    <lineage>
        <taxon>Bacteria</taxon>
        <taxon>Bacillati</taxon>
        <taxon>Actinomycetota</taxon>
        <taxon>Actinomycetes</taxon>
        <taxon>Mycobacteriales</taxon>
        <taxon>Corynebacteriaceae</taxon>
        <taxon>Corynebacterium</taxon>
    </lineage>
</organism>
<keyword evidence="11" id="KW-1185">Reference proteome</keyword>
<dbReference type="RefSeq" id="WP_123047064.1">
    <property type="nucleotide sequence ID" value="NZ_PTJO01000001.1"/>
</dbReference>
<comment type="similarity">
    <text evidence="2">Belongs to the major facilitator superfamily.</text>
</comment>
<dbReference type="AlphaFoldDB" id="A0A3M8KA29"/>
<feature type="transmembrane region" description="Helical" evidence="8">
    <location>
        <begin position="312"/>
        <end position="335"/>
    </location>
</feature>
<evidence type="ECO:0000256" key="1">
    <source>
        <dbReference type="ARBA" id="ARBA00004651"/>
    </source>
</evidence>
<feature type="transmembrane region" description="Helical" evidence="8">
    <location>
        <begin position="20"/>
        <end position="40"/>
    </location>
</feature>
<feature type="transmembrane region" description="Helical" evidence="8">
    <location>
        <begin position="52"/>
        <end position="72"/>
    </location>
</feature>
<feature type="transmembrane region" description="Helical" evidence="8">
    <location>
        <begin position="221"/>
        <end position="242"/>
    </location>
</feature>
<evidence type="ECO:0000313" key="11">
    <source>
        <dbReference type="Proteomes" id="UP000266975"/>
    </source>
</evidence>
<accession>A0A3M8KA29</accession>
<dbReference type="Pfam" id="PF07690">
    <property type="entry name" value="MFS_1"/>
    <property type="match status" value="1"/>
</dbReference>
<feature type="transmembrane region" description="Helical" evidence="8">
    <location>
        <begin position="109"/>
        <end position="130"/>
    </location>
</feature>
<feature type="transmembrane region" description="Helical" evidence="8">
    <location>
        <begin position="142"/>
        <end position="160"/>
    </location>
</feature>
<feature type="transmembrane region" description="Helical" evidence="8">
    <location>
        <begin position="284"/>
        <end position="306"/>
    </location>
</feature>
<dbReference type="OrthoDB" id="63984at2"/>
<evidence type="ECO:0000256" key="7">
    <source>
        <dbReference type="ARBA" id="ARBA00023136"/>
    </source>
</evidence>
<keyword evidence="3" id="KW-0813">Transport</keyword>
<comment type="subcellular location">
    <subcellularLocation>
        <location evidence="1">Cell membrane</location>
        <topology evidence="1">Multi-pass membrane protein</topology>
    </subcellularLocation>
</comment>
<feature type="transmembrane region" description="Helical" evidence="8">
    <location>
        <begin position="347"/>
        <end position="366"/>
    </location>
</feature>
<dbReference type="GO" id="GO:0022857">
    <property type="term" value="F:transmembrane transporter activity"/>
    <property type="evidence" value="ECO:0007669"/>
    <property type="project" value="InterPro"/>
</dbReference>
<evidence type="ECO:0000256" key="8">
    <source>
        <dbReference type="SAM" id="Phobius"/>
    </source>
</evidence>
<keyword evidence="6 8" id="KW-1133">Transmembrane helix</keyword>
<dbReference type="InterPro" id="IPR020846">
    <property type="entry name" value="MFS_dom"/>
</dbReference>
<evidence type="ECO:0000256" key="3">
    <source>
        <dbReference type="ARBA" id="ARBA00022448"/>
    </source>
</evidence>
<dbReference type="CDD" id="cd17324">
    <property type="entry name" value="MFS_NepI_like"/>
    <property type="match status" value="1"/>
</dbReference>
<dbReference type="PANTHER" id="PTHR43271:SF1">
    <property type="entry name" value="INNER MEMBRANE TRANSPORT PROTEIN YNFM"/>
    <property type="match status" value="1"/>
</dbReference>
<reference evidence="10 11" key="1">
    <citation type="submission" date="2018-02" db="EMBL/GenBank/DDBJ databases">
        <title>Corynebacterium alimpuense sp. nov., a marine obligate actinomycete isolated from sediments of Valparaiso bay, Chile.</title>
        <authorList>
            <person name="Claverias F."/>
            <person name="Gonzales-Siles L."/>
            <person name="Salva-Serra F."/>
            <person name="Inganaes E."/>
            <person name="Molin K."/>
            <person name="Cumsille A."/>
            <person name="Undabarrena A."/>
            <person name="Couve E."/>
            <person name="Moore E.R.B."/>
            <person name="Gomila M."/>
            <person name="Camara B."/>
        </authorList>
    </citation>
    <scope>NUCLEOTIDE SEQUENCE [LARGE SCALE GENOMIC DNA]</scope>
    <source>
        <strain evidence="10 11">CCUG 69366</strain>
    </source>
</reference>
<dbReference type="InterPro" id="IPR036259">
    <property type="entry name" value="MFS_trans_sf"/>
</dbReference>
<keyword evidence="7 8" id="KW-0472">Membrane</keyword>
<keyword evidence="5 8" id="KW-0812">Transmembrane</keyword>
<protein>
    <submittedName>
        <fullName evidence="10">MFS transporter</fullName>
    </submittedName>
</protein>
<dbReference type="PROSITE" id="PS50850">
    <property type="entry name" value="MFS"/>
    <property type="match status" value="1"/>
</dbReference>
<evidence type="ECO:0000256" key="6">
    <source>
        <dbReference type="ARBA" id="ARBA00022989"/>
    </source>
</evidence>
<sequence length="406" mass="43037">MENQREGLRHGERDYRRAVLAMLAAGLATFNALYATQALLPTLVDDLSITPTQAALTVSAATGMLAICIVPASILSERFGRGRILVISAIAATALGMLLPLAPDVTTLILLRALQGMVIAGVPAVAMTWLSEELNPADLARAMGIYVAGTSFGGLTGRLIPAGLLEIVDWRAALFVSSGAAFLAAMAMATLLPKQRRFTPKKLRLRSEVAAMVGHWRNPQLAALFATAFLGMGVFVSMYNFFGFRMVEHFGLSPALVGVVFVMYLSGTWSAARAGAIASRHGRGNTLLTCTVLLLLGALATVSGWLPLALAGLLAFTASFFAMHSVASSWIGLVATTHRAEASSMYLFCYYVGSSLLGAAAGFIFARTSWTGFVIALAGILVPLVTVAWALRRSERSEHNTQKVPA</sequence>
<dbReference type="PANTHER" id="PTHR43271">
    <property type="entry name" value="BLL2771 PROTEIN"/>
    <property type="match status" value="1"/>
</dbReference>
<evidence type="ECO:0000256" key="4">
    <source>
        <dbReference type="ARBA" id="ARBA00022475"/>
    </source>
</evidence>
<evidence type="ECO:0000259" key="9">
    <source>
        <dbReference type="PROSITE" id="PS50850"/>
    </source>
</evidence>
<evidence type="ECO:0000313" key="10">
    <source>
        <dbReference type="EMBL" id="RNE50020.1"/>
    </source>
</evidence>
<dbReference type="Gene3D" id="1.20.1250.20">
    <property type="entry name" value="MFS general substrate transporter like domains"/>
    <property type="match status" value="1"/>
</dbReference>
<evidence type="ECO:0000256" key="5">
    <source>
        <dbReference type="ARBA" id="ARBA00022692"/>
    </source>
</evidence>
<dbReference type="InterPro" id="IPR011701">
    <property type="entry name" value="MFS"/>
</dbReference>